<dbReference type="AlphaFoldDB" id="A0A398B3D9"/>
<sequence length="174" mass="20228">MGVGFPVICYKKLVDGSEVQIGLFRSNTEAKNWAISNGIMSQHSAQKSLLINDYSETFNTRKYPNASQYRFKYADKKKYPEELFIVKNPPRPERPERKPRIVLYQKQNNGEEKIVAKFCTAQEAYTYAAINRIMSVGWVGKTVKENIYPTFKHKNIYPNAKDYRFAHIDPYDKG</sequence>
<evidence type="ECO:0000313" key="1">
    <source>
        <dbReference type="EMBL" id="RID83924.1"/>
    </source>
</evidence>
<dbReference type="Proteomes" id="UP000265816">
    <property type="component" value="Unassembled WGS sequence"/>
</dbReference>
<accession>A0A398B3D9</accession>
<dbReference type="RefSeq" id="WP_119113699.1">
    <property type="nucleotide sequence ID" value="NZ_CBCSEO010000005.1"/>
</dbReference>
<proteinExistence type="predicted"/>
<organism evidence="1 2">
    <name type="scientific">Mesobacillus zeae</name>
    <dbReference type="NCBI Taxonomy" id="1917180"/>
    <lineage>
        <taxon>Bacteria</taxon>
        <taxon>Bacillati</taxon>
        <taxon>Bacillota</taxon>
        <taxon>Bacilli</taxon>
        <taxon>Bacillales</taxon>
        <taxon>Bacillaceae</taxon>
        <taxon>Mesobacillus</taxon>
    </lineage>
</organism>
<dbReference type="EMBL" id="QWVT01000024">
    <property type="protein sequence ID" value="RID83924.1"/>
    <property type="molecule type" value="Genomic_DNA"/>
</dbReference>
<reference evidence="1 2" key="1">
    <citation type="submission" date="2018-08" db="EMBL/GenBank/DDBJ databases">
        <title>Bacillus jemisoniae sp. nov., Bacillus chryseoplanitiae sp. nov., Bacillus resnikiae sp. nov., and Bacillus frankliniae sp. nov., isolated from Viking spacecraft and associated surfaces.</title>
        <authorList>
            <person name="Seuylemezian A."/>
            <person name="Vaishampayan P."/>
        </authorList>
    </citation>
    <scope>NUCLEOTIDE SEQUENCE [LARGE SCALE GENOMIC DNA]</scope>
    <source>
        <strain evidence="1 2">JJ-247</strain>
    </source>
</reference>
<gene>
    <name evidence="1" type="ORF">D1970_15115</name>
</gene>
<comment type="caution">
    <text evidence="1">The sequence shown here is derived from an EMBL/GenBank/DDBJ whole genome shotgun (WGS) entry which is preliminary data.</text>
</comment>
<name>A0A398B3D9_9BACI</name>
<keyword evidence="2" id="KW-1185">Reference proteome</keyword>
<evidence type="ECO:0000313" key="2">
    <source>
        <dbReference type="Proteomes" id="UP000265816"/>
    </source>
</evidence>
<protein>
    <submittedName>
        <fullName evidence="1">Uncharacterized protein</fullName>
    </submittedName>
</protein>